<gene>
    <name evidence="1" type="ORF">TM448B00479_0003</name>
</gene>
<sequence>MGQTNHVKMLRAPGAQWIQRTWKPKVGDIYCYEDGEKTICTNPIGVGYSRDYGAGLLWLPSVGDYMGMVDWGLIKCVPKLFKCDDRFIIVTGSWTFSGIAWVECWCLFVQHECKGLSWDGNIWR</sequence>
<protein>
    <submittedName>
        <fullName evidence="1">Uncharacterized protein</fullName>
    </submittedName>
</protein>
<organism evidence="1">
    <name type="scientific">viral metagenome</name>
    <dbReference type="NCBI Taxonomy" id="1070528"/>
    <lineage>
        <taxon>unclassified sequences</taxon>
        <taxon>metagenomes</taxon>
        <taxon>organismal metagenomes</taxon>
    </lineage>
</organism>
<accession>A0A6M3XCK8</accession>
<evidence type="ECO:0000313" key="1">
    <source>
        <dbReference type="EMBL" id="QJH95594.1"/>
    </source>
</evidence>
<proteinExistence type="predicted"/>
<name>A0A6M3XCK8_9ZZZZ</name>
<dbReference type="AlphaFoldDB" id="A0A6M3XCK8"/>
<reference evidence="1" key="1">
    <citation type="submission" date="2020-03" db="EMBL/GenBank/DDBJ databases">
        <title>The deep terrestrial virosphere.</title>
        <authorList>
            <person name="Holmfeldt K."/>
            <person name="Nilsson E."/>
            <person name="Simone D."/>
            <person name="Lopez-Fernandez M."/>
            <person name="Wu X."/>
            <person name="de Brujin I."/>
            <person name="Lundin D."/>
            <person name="Andersson A."/>
            <person name="Bertilsson S."/>
            <person name="Dopson M."/>
        </authorList>
    </citation>
    <scope>NUCLEOTIDE SEQUENCE</scope>
    <source>
        <strain evidence="1">TM448B00479</strain>
    </source>
</reference>
<dbReference type="EMBL" id="MT144624">
    <property type="protein sequence ID" value="QJH95594.1"/>
    <property type="molecule type" value="Genomic_DNA"/>
</dbReference>